<organism evidence="21 22">
    <name type="scientific">Mizuhopecten yessoensis</name>
    <name type="common">Japanese scallop</name>
    <name type="synonym">Patinopecten yessoensis</name>
    <dbReference type="NCBI Taxonomy" id="6573"/>
    <lineage>
        <taxon>Eukaryota</taxon>
        <taxon>Metazoa</taxon>
        <taxon>Spiralia</taxon>
        <taxon>Lophotrochozoa</taxon>
        <taxon>Mollusca</taxon>
        <taxon>Bivalvia</taxon>
        <taxon>Autobranchia</taxon>
        <taxon>Pteriomorphia</taxon>
        <taxon>Pectinida</taxon>
        <taxon>Pectinoidea</taxon>
        <taxon>Pectinidae</taxon>
        <taxon>Mizuhopecten</taxon>
    </lineage>
</organism>
<comment type="similarity">
    <text evidence="2">Belongs to the amino acid/polyamine transporter 2 family.</text>
</comment>
<dbReference type="STRING" id="6573.A0A210PNK0"/>
<sequence>MSYSLSGAFRWARSFCPTFNATKEEKLHFVKYSSSENEKELCELTNGKFPHSESDEVGIDPKDQINEWQAAWNITNAIQGMVIVSLPYVVLKSGYWAVVANVLVAGICCYTGKILVDCLYEEDEHGVRVRVRKSYVEVADFAFGSVIGGRMVYVAQIIELLMTCILYMVLSGDLIIGSFPNLPVDLSSWIMISTAFLIPCAFLQSLRSVSWSSFWCTVAHLIINAIVLIFCITKAAQWKVKEVKVHLDIWSFPICLGIIVFSYTSQIFVPTLEGNMVDKSKFSCMMNWTHFAAALFKSLFGYIGFLTWGSATKEVITNNISSEIFKIIINMFLVIKALFSYPLPYYAAVELIDTALFSTGGKAVFPSCLDDKKALKVWAVALRLGLVLATMLMAIFVPFFALLMGLIGSFTGTMLSLVWPSYFHLYIKWRTLRWYSKALDIGVMILGFVCCFVGMYYSGIALYQAIRGLPSTPSPASHVPFHKGV</sequence>
<evidence type="ECO:0000259" key="20">
    <source>
        <dbReference type="Pfam" id="PF01490"/>
    </source>
</evidence>
<comment type="subcellular location">
    <subcellularLocation>
        <location evidence="1">Cytoplasmic vesicle membrane</location>
        <topology evidence="1">Multi-pass membrane protein</topology>
    </subcellularLocation>
    <subcellularLocation>
        <location evidence="11">Presynapse</location>
    </subcellularLocation>
</comment>
<feature type="transmembrane region" description="Helical" evidence="19">
    <location>
        <begin position="212"/>
        <end position="233"/>
    </location>
</feature>
<evidence type="ECO:0000256" key="1">
    <source>
        <dbReference type="ARBA" id="ARBA00004439"/>
    </source>
</evidence>
<comment type="catalytic activity">
    <reaction evidence="14">
        <text>4-aminobutanoate(out) + n H(+)(in) = 4-aminobutanoate(in) + n H(+)(out)</text>
        <dbReference type="Rhea" id="RHEA:70979"/>
        <dbReference type="ChEBI" id="CHEBI:15378"/>
        <dbReference type="ChEBI" id="CHEBI:59888"/>
    </reaction>
</comment>
<proteinExistence type="inferred from homology"/>
<dbReference type="GO" id="GO:0030659">
    <property type="term" value="C:cytoplasmic vesicle membrane"/>
    <property type="evidence" value="ECO:0007669"/>
    <property type="project" value="UniProtKB-SubCell"/>
</dbReference>
<keyword evidence="6 19" id="KW-1133">Transmembrane helix</keyword>
<dbReference type="GO" id="GO:0051939">
    <property type="term" value="P:gamma-aminobutyric acid import"/>
    <property type="evidence" value="ECO:0007669"/>
    <property type="project" value="UniProtKB-ARBA"/>
</dbReference>
<evidence type="ECO:0000256" key="15">
    <source>
        <dbReference type="ARBA" id="ARBA00039542"/>
    </source>
</evidence>
<comment type="catalytic activity">
    <reaction evidence="13">
        <text>glycine(out) + n H(+)(in) = glycine(in) + n H(+)(out)</text>
        <dbReference type="Rhea" id="RHEA:70983"/>
        <dbReference type="ChEBI" id="CHEBI:15378"/>
        <dbReference type="ChEBI" id="CHEBI:57305"/>
    </reaction>
</comment>
<evidence type="ECO:0000256" key="2">
    <source>
        <dbReference type="ARBA" id="ARBA00008066"/>
    </source>
</evidence>
<dbReference type="PANTHER" id="PTHR22950">
    <property type="entry name" value="AMINO ACID TRANSPORTER"/>
    <property type="match status" value="1"/>
</dbReference>
<feature type="transmembrane region" description="Helical" evidence="19">
    <location>
        <begin position="377"/>
        <end position="400"/>
    </location>
</feature>
<keyword evidence="7" id="KW-0770">Synapse</keyword>
<keyword evidence="9" id="KW-0966">Cell projection</keyword>
<comment type="caution">
    <text evidence="21">The sequence shown here is derived from an EMBL/GenBank/DDBJ whole genome shotgun (WGS) entry which is preliminary data.</text>
</comment>
<evidence type="ECO:0000256" key="9">
    <source>
        <dbReference type="ARBA" id="ARBA00023273"/>
    </source>
</evidence>
<feature type="domain" description="Amino acid transporter transmembrane" evidence="20">
    <location>
        <begin position="65"/>
        <end position="456"/>
    </location>
</feature>
<evidence type="ECO:0000256" key="18">
    <source>
        <dbReference type="ARBA" id="ARBA00046163"/>
    </source>
</evidence>
<dbReference type="Pfam" id="PF01490">
    <property type="entry name" value="Aa_trans"/>
    <property type="match status" value="1"/>
</dbReference>
<feature type="transmembrane region" description="Helical" evidence="19">
    <location>
        <begin position="406"/>
        <end position="427"/>
    </location>
</feature>
<gene>
    <name evidence="21" type="ORF">KP79_PYT09108</name>
</gene>
<name>A0A210PNK0_MIZYE</name>
<reference evidence="21 22" key="1">
    <citation type="journal article" date="2017" name="Nat. Ecol. Evol.">
        <title>Scallop genome provides insights into evolution of bilaterian karyotype and development.</title>
        <authorList>
            <person name="Wang S."/>
            <person name="Zhang J."/>
            <person name="Jiao W."/>
            <person name="Li J."/>
            <person name="Xun X."/>
            <person name="Sun Y."/>
            <person name="Guo X."/>
            <person name="Huan P."/>
            <person name="Dong B."/>
            <person name="Zhang L."/>
            <person name="Hu X."/>
            <person name="Sun X."/>
            <person name="Wang J."/>
            <person name="Zhao C."/>
            <person name="Wang Y."/>
            <person name="Wang D."/>
            <person name="Huang X."/>
            <person name="Wang R."/>
            <person name="Lv J."/>
            <person name="Li Y."/>
            <person name="Zhang Z."/>
            <person name="Liu B."/>
            <person name="Lu W."/>
            <person name="Hui Y."/>
            <person name="Liang J."/>
            <person name="Zhou Z."/>
            <person name="Hou R."/>
            <person name="Li X."/>
            <person name="Liu Y."/>
            <person name="Li H."/>
            <person name="Ning X."/>
            <person name="Lin Y."/>
            <person name="Zhao L."/>
            <person name="Xing Q."/>
            <person name="Dou J."/>
            <person name="Li Y."/>
            <person name="Mao J."/>
            <person name="Guo H."/>
            <person name="Dou H."/>
            <person name="Li T."/>
            <person name="Mu C."/>
            <person name="Jiang W."/>
            <person name="Fu Q."/>
            <person name="Fu X."/>
            <person name="Miao Y."/>
            <person name="Liu J."/>
            <person name="Yu Q."/>
            <person name="Li R."/>
            <person name="Liao H."/>
            <person name="Li X."/>
            <person name="Kong Y."/>
            <person name="Jiang Z."/>
            <person name="Chourrout D."/>
            <person name="Li R."/>
            <person name="Bao Z."/>
        </authorList>
    </citation>
    <scope>NUCLEOTIDE SEQUENCE [LARGE SCALE GENOMIC DNA]</scope>
    <source>
        <strain evidence="21 22">PY_sf001</strain>
    </source>
</reference>
<evidence type="ECO:0000256" key="13">
    <source>
        <dbReference type="ARBA" id="ARBA00035961"/>
    </source>
</evidence>
<feature type="transmembrane region" description="Helical" evidence="19">
    <location>
        <begin position="439"/>
        <end position="466"/>
    </location>
</feature>
<dbReference type="GO" id="GO:0006836">
    <property type="term" value="P:neurotransmitter transport"/>
    <property type="evidence" value="ECO:0007669"/>
    <property type="project" value="UniProtKB-KW"/>
</dbReference>
<dbReference type="GO" id="GO:0060077">
    <property type="term" value="C:inhibitory synapse"/>
    <property type="evidence" value="ECO:0007669"/>
    <property type="project" value="UniProtKB-ARBA"/>
</dbReference>
<dbReference type="PANTHER" id="PTHR22950:SF689">
    <property type="entry name" value="VESICULAR INHIBITORY AMINO ACID TRANSPORTER"/>
    <property type="match status" value="1"/>
</dbReference>
<evidence type="ECO:0000256" key="3">
    <source>
        <dbReference type="ARBA" id="ARBA00022448"/>
    </source>
</evidence>
<feature type="transmembrane region" description="Helical" evidence="19">
    <location>
        <begin position="245"/>
        <end position="268"/>
    </location>
</feature>
<evidence type="ECO:0000313" key="22">
    <source>
        <dbReference type="Proteomes" id="UP000242188"/>
    </source>
</evidence>
<evidence type="ECO:0000256" key="6">
    <source>
        <dbReference type="ARBA" id="ARBA00022989"/>
    </source>
</evidence>
<keyword evidence="5" id="KW-0532">Neurotransmitter transport</keyword>
<evidence type="ECO:0000256" key="14">
    <source>
        <dbReference type="ARBA" id="ARBA00036440"/>
    </source>
</evidence>
<keyword evidence="22" id="KW-1185">Reference proteome</keyword>
<evidence type="ECO:0000256" key="16">
    <source>
        <dbReference type="ARBA" id="ARBA00041574"/>
    </source>
</evidence>
<evidence type="ECO:0000256" key="19">
    <source>
        <dbReference type="SAM" id="Phobius"/>
    </source>
</evidence>
<evidence type="ECO:0000256" key="7">
    <source>
        <dbReference type="ARBA" id="ARBA00023018"/>
    </source>
</evidence>
<evidence type="ECO:0000313" key="21">
    <source>
        <dbReference type="EMBL" id="OWF38079.1"/>
    </source>
</evidence>
<dbReference type="EMBL" id="NEDP02005573">
    <property type="protein sequence ID" value="OWF38079.1"/>
    <property type="molecule type" value="Genomic_DNA"/>
</dbReference>
<feature type="transmembrane region" description="Helical" evidence="19">
    <location>
        <begin position="186"/>
        <end position="206"/>
    </location>
</feature>
<comment type="function">
    <text evidence="18">Antiporter that exchanges vesicular protons for cytosolic 4-aminobutanoate or to a lesser extend glycine, thus allowing their secretion from nerve terminals. The transport is equally dependent on the chemical and electrical components of the proton gradient. May also transport beta-alanine. Acidification of GABAergic synaptic vesicles is a prerequisite for 4-aminobutanoate uptake.</text>
</comment>
<evidence type="ECO:0000256" key="12">
    <source>
        <dbReference type="ARBA" id="ARBA00035892"/>
    </source>
</evidence>
<keyword evidence="8 19" id="KW-0472">Membrane</keyword>
<evidence type="ECO:0000256" key="8">
    <source>
        <dbReference type="ARBA" id="ARBA00023136"/>
    </source>
</evidence>
<dbReference type="GO" id="GO:0015187">
    <property type="term" value="F:glycine transmembrane transporter activity"/>
    <property type="evidence" value="ECO:0007669"/>
    <property type="project" value="UniProtKB-ARBA"/>
</dbReference>
<feature type="transmembrane region" description="Helical" evidence="19">
    <location>
        <begin position="320"/>
        <end position="339"/>
    </location>
</feature>
<dbReference type="GO" id="GO:0098793">
    <property type="term" value="C:presynapse"/>
    <property type="evidence" value="ECO:0007669"/>
    <property type="project" value="UniProtKB-SubCell"/>
</dbReference>
<evidence type="ECO:0000256" key="11">
    <source>
        <dbReference type="ARBA" id="ARBA00034106"/>
    </source>
</evidence>
<evidence type="ECO:0000256" key="5">
    <source>
        <dbReference type="ARBA" id="ARBA00022775"/>
    </source>
</evidence>
<dbReference type="GO" id="GO:0015179">
    <property type="term" value="F:L-amino acid transmembrane transporter activity"/>
    <property type="evidence" value="ECO:0007669"/>
    <property type="project" value="TreeGrafter"/>
</dbReference>
<comment type="catalytic activity">
    <reaction evidence="12">
        <text>beta-alanine(out) + n H(+)(in) = beta-alanine(in) + n H(+)(out)</text>
        <dbReference type="Rhea" id="RHEA:70987"/>
        <dbReference type="ChEBI" id="CHEBI:15378"/>
        <dbReference type="ChEBI" id="CHEBI:57966"/>
    </reaction>
</comment>
<dbReference type="FunFam" id="1.20.1740.10:FF:000062">
    <property type="entry name" value="Vesicular inhibitory amino acid transporter"/>
    <property type="match status" value="1"/>
</dbReference>
<evidence type="ECO:0000256" key="4">
    <source>
        <dbReference type="ARBA" id="ARBA00022692"/>
    </source>
</evidence>
<evidence type="ECO:0000256" key="17">
    <source>
        <dbReference type="ARBA" id="ARBA00042394"/>
    </source>
</evidence>
<feature type="transmembrane region" description="Helical" evidence="19">
    <location>
        <begin position="288"/>
        <end position="308"/>
    </location>
</feature>
<dbReference type="AlphaFoldDB" id="A0A210PNK0"/>
<dbReference type="OrthoDB" id="6021076at2759"/>
<dbReference type="GO" id="GO:0005774">
    <property type="term" value="C:vacuolar membrane"/>
    <property type="evidence" value="ECO:0007669"/>
    <property type="project" value="TreeGrafter"/>
</dbReference>
<keyword evidence="4 19" id="KW-0812">Transmembrane</keyword>
<dbReference type="Proteomes" id="UP000242188">
    <property type="component" value="Unassembled WGS sequence"/>
</dbReference>
<accession>A0A210PNK0</accession>
<feature type="transmembrane region" description="Helical" evidence="19">
    <location>
        <begin position="160"/>
        <end position="179"/>
    </location>
</feature>
<keyword evidence="10" id="KW-0968">Cytoplasmic vesicle</keyword>
<dbReference type="InterPro" id="IPR013057">
    <property type="entry name" value="AA_transpt_TM"/>
</dbReference>
<dbReference type="GO" id="GO:0140800">
    <property type="term" value="F:gamma-aminobutyric acid:proton antiporter activity"/>
    <property type="evidence" value="ECO:0007669"/>
    <property type="project" value="UniProtKB-ARBA"/>
</dbReference>
<evidence type="ECO:0000256" key="10">
    <source>
        <dbReference type="ARBA" id="ARBA00023329"/>
    </source>
</evidence>
<keyword evidence="3" id="KW-0813">Transport</keyword>
<protein>
    <recommendedName>
        <fullName evidence="15">Vesicular inhibitory amino acid transporter</fullName>
    </recommendedName>
    <alternativeName>
        <fullName evidence="16">Solute carrier family 32 member 1</fullName>
    </alternativeName>
    <alternativeName>
        <fullName evidence="17">Vesicular GABA transporter</fullName>
    </alternativeName>
</protein>